<reference evidence="7 8" key="1">
    <citation type="submission" date="2018-11" db="EMBL/GenBank/DDBJ databases">
        <title>Novel Erysipelotrichaceae bacterium isolated from small intestine of a swine.</title>
        <authorList>
            <person name="Kim J.S."/>
            <person name="Choe H."/>
            <person name="Lee Y.R."/>
            <person name="Kim K.M."/>
            <person name="Park D.S."/>
        </authorList>
    </citation>
    <scope>NUCLEOTIDE SEQUENCE [LARGE SCALE GENOMIC DNA]</scope>
    <source>
        <strain evidence="7 8">SG0102</strain>
    </source>
</reference>
<gene>
    <name evidence="7" type="ORF">SG0102_27110</name>
</gene>
<dbReference type="KEGG" id="ebm:SG0102_27110"/>
<evidence type="ECO:0000256" key="2">
    <source>
        <dbReference type="ARBA" id="ARBA00022670"/>
    </source>
</evidence>
<proteinExistence type="inferred from homology"/>
<dbReference type="Gene3D" id="3.90.1720.10">
    <property type="entry name" value="endopeptidase domain like (from Nostoc punctiforme)"/>
    <property type="match status" value="1"/>
</dbReference>
<dbReference type="GO" id="GO:0006508">
    <property type="term" value="P:proteolysis"/>
    <property type="evidence" value="ECO:0007669"/>
    <property type="project" value="UniProtKB-KW"/>
</dbReference>
<comment type="similarity">
    <text evidence="1">Belongs to the peptidase C40 family.</text>
</comment>
<evidence type="ECO:0000256" key="4">
    <source>
        <dbReference type="ARBA" id="ARBA00022807"/>
    </source>
</evidence>
<dbReference type="Gene3D" id="2.30.30.40">
    <property type="entry name" value="SH3 Domains"/>
    <property type="match status" value="1"/>
</dbReference>
<dbReference type="OrthoDB" id="9813368at2"/>
<keyword evidence="2" id="KW-0645">Protease</keyword>
<protein>
    <submittedName>
        <fullName evidence="7">Uncharacterized protein</fullName>
    </submittedName>
</protein>
<evidence type="ECO:0000256" key="3">
    <source>
        <dbReference type="ARBA" id="ARBA00022801"/>
    </source>
</evidence>
<dbReference type="PROSITE" id="PS51781">
    <property type="entry name" value="SH3B"/>
    <property type="match status" value="1"/>
</dbReference>
<feature type="domain" description="NlpC/P60" evidence="6">
    <location>
        <begin position="46"/>
        <end position="171"/>
    </location>
</feature>
<dbReference type="EMBL" id="AP019309">
    <property type="protein sequence ID" value="BBH27777.1"/>
    <property type="molecule type" value="Genomic_DNA"/>
</dbReference>
<keyword evidence="4" id="KW-0788">Thiol protease</keyword>
<evidence type="ECO:0000259" key="6">
    <source>
        <dbReference type="PROSITE" id="PS51935"/>
    </source>
</evidence>
<evidence type="ECO:0000313" key="7">
    <source>
        <dbReference type="EMBL" id="BBH27777.1"/>
    </source>
</evidence>
<dbReference type="InterPro" id="IPR038765">
    <property type="entry name" value="Papain-like_cys_pep_sf"/>
</dbReference>
<dbReference type="InParanoid" id="A0A3G9J9B6"/>
<organism evidence="7 8">
    <name type="scientific">Intestinibaculum porci</name>
    <dbReference type="NCBI Taxonomy" id="2487118"/>
    <lineage>
        <taxon>Bacteria</taxon>
        <taxon>Bacillati</taxon>
        <taxon>Bacillota</taxon>
        <taxon>Erysipelotrichia</taxon>
        <taxon>Erysipelotrichales</taxon>
        <taxon>Erysipelotrichaceae</taxon>
        <taxon>Intestinibaculum</taxon>
    </lineage>
</organism>
<sequence>MMNQFQNEKKKFTSHKKLIAVIALIAALVVPFAGYVTSASKIISVDAATNAVVSKSTSRIGSRYVYGACHSYAQIRNRNQRAFDCSGLVNWSYYQAGASIGINTSSSLSSKGSYVSYNNLRAGDIVLFSGHAGIYIGDGKMVHAPNSRSRVKVTSLAGYWRSRFRGGRRVITASSLKAQADRAAKKAESRTVATKESVTNTTYAAGSYKLQLTMTVRSGPSVSHSVVGALPAGTTVKASSIQNGKWGKISYHGKTAYVSLKYASRV</sequence>
<dbReference type="InterPro" id="IPR003646">
    <property type="entry name" value="SH3-like_bac-type"/>
</dbReference>
<dbReference type="PANTHER" id="PTHR47053:SF1">
    <property type="entry name" value="MUREIN DD-ENDOPEPTIDASE MEPH-RELATED"/>
    <property type="match status" value="1"/>
</dbReference>
<evidence type="ECO:0000259" key="5">
    <source>
        <dbReference type="PROSITE" id="PS51781"/>
    </source>
</evidence>
<dbReference type="GO" id="GO:0008234">
    <property type="term" value="F:cysteine-type peptidase activity"/>
    <property type="evidence" value="ECO:0007669"/>
    <property type="project" value="UniProtKB-KW"/>
</dbReference>
<dbReference type="Proteomes" id="UP000268059">
    <property type="component" value="Chromosome"/>
</dbReference>
<evidence type="ECO:0000256" key="1">
    <source>
        <dbReference type="ARBA" id="ARBA00007074"/>
    </source>
</evidence>
<dbReference type="SUPFAM" id="SSF54001">
    <property type="entry name" value="Cysteine proteinases"/>
    <property type="match status" value="1"/>
</dbReference>
<dbReference type="PANTHER" id="PTHR47053">
    <property type="entry name" value="MUREIN DD-ENDOPEPTIDASE MEPH-RELATED"/>
    <property type="match status" value="1"/>
</dbReference>
<dbReference type="InterPro" id="IPR051202">
    <property type="entry name" value="Peptidase_C40"/>
</dbReference>
<evidence type="ECO:0000313" key="8">
    <source>
        <dbReference type="Proteomes" id="UP000268059"/>
    </source>
</evidence>
<dbReference type="RefSeq" id="WP_125120474.1">
    <property type="nucleotide sequence ID" value="NZ_AP019309.1"/>
</dbReference>
<dbReference type="AlphaFoldDB" id="A0A3G9J9B6"/>
<dbReference type="Pfam" id="PF08239">
    <property type="entry name" value="SH3_3"/>
    <property type="match status" value="1"/>
</dbReference>
<keyword evidence="3" id="KW-0378">Hydrolase</keyword>
<accession>A0A3G9J9B6</accession>
<feature type="domain" description="SH3b" evidence="5">
    <location>
        <begin position="203"/>
        <end position="266"/>
    </location>
</feature>
<name>A0A3G9J9B6_9FIRM</name>
<keyword evidence="8" id="KW-1185">Reference proteome</keyword>
<dbReference type="InterPro" id="IPR000064">
    <property type="entry name" value="NLP_P60_dom"/>
</dbReference>
<dbReference type="SMART" id="SM00287">
    <property type="entry name" value="SH3b"/>
    <property type="match status" value="1"/>
</dbReference>
<dbReference type="Pfam" id="PF00877">
    <property type="entry name" value="NLPC_P60"/>
    <property type="match status" value="1"/>
</dbReference>
<dbReference type="PROSITE" id="PS51935">
    <property type="entry name" value="NLPC_P60"/>
    <property type="match status" value="1"/>
</dbReference>